<sequence>MLCIILYTMCYLHDRLNTPMIQRRIENRAKDYPIQEIVPLAKEVLKARRSLLTNVTLLLKVFPVLTCNIYRQEEHLIQTCCSYIRLGNNKLHERVPGSTYNVLVPVGSSTYTMSQGVIRHQHWFDSHRVPSILELCCQAGAIHPVEIHDNLQISDEDDRSLFTIGLRFQVCWYKRSNGVGESESWSEDTIASLSFKSLQPVQRGSRDRAAIKLGYVMSANRSKSKKKDAEKQLRRNPYEVLGLWKNSTDQEIKSAYRKLALKYHPDKTANDPVAADMFKEVTFSYNILYDPEKHRQYDTSGFEAVEAEGQELELDLSSLGAVLPT</sequence>
<organism evidence="6">
    <name type="scientific">Brassica oleracea</name>
    <name type="common">Wild cabbage</name>
    <dbReference type="NCBI Taxonomy" id="3712"/>
    <lineage>
        <taxon>Eukaryota</taxon>
        <taxon>Viridiplantae</taxon>
        <taxon>Streptophyta</taxon>
        <taxon>Embryophyta</taxon>
        <taxon>Tracheophyta</taxon>
        <taxon>Spermatophyta</taxon>
        <taxon>Magnoliopsida</taxon>
        <taxon>eudicotyledons</taxon>
        <taxon>Gunneridae</taxon>
        <taxon>Pentapetalae</taxon>
        <taxon>rosids</taxon>
        <taxon>malvids</taxon>
        <taxon>Brassicales</taxon>
        <taxon>Brassicaceae</taxon>
        <taxon>Brassiceae</taxon>
        <taxon>Brassica</taxon>
    </lineage>
</organism>
<evidence type="ECO:0000256" key="2">
    <source>
        <dbReference type="ARBA" id="ARBA00023054"/>
    </source>
</evidence>
<dbReference type="PANTHER" id="PTHR44272:SF2">
    <property type="entry name" value="CHAPERONE PROTEIN DNAJ 16"/>
    <property type="match status" value="1"/>
</dbReference>
<evidence type="ECO:0000259" key="5">
    <source>
        <dbReference type="PROSITE" id="PS50076"/>
    </source>
</evidence>
<keyword evidence="3" id="KW-0472">Membrane</keyword>
<evidence type="ECO:0000256" key="3">
    <source>
        <dbReference type="ARBA" id="ARBA00023136"/>
    </source>
</evidence>
<reference evidence="6" key="1">
    <citation type="submission" date="2018-11" db="EMBL/GenBank/DDBJ databases">
        <authorList>
            <consortium name="Genoscope - CEA"/>
            <person name="William W."/>
        </authorList>
    </citation>
    <scope>NUCLEOTIDE SEQUENCE</scope>
</reference>
<keyword evidence="2" id="KW-0175">Coiled coil</keyword>
<dbReference type="CDD" id="cd06257">
    <property type="entry name" value="DnaJ"/>
    <property type="match status" value="1"/>
</dbReference>
<feature type="domain" description="J" evidence="5">
    <location>
        <begin position="236"/>
        <end position="301"/>
    </location>
</feature>
<dbReference type="AlphaFoldDB" id="A0A3P6ARZ8"/>
<gene>
    <name evidence="6" type="ORF">BOLC3T17479H</name>
</gene>
<dbReference type="PANTHER" id="PTHR44272">
    <property type="entry name" value="DNAJ DOMAIN (PROKARYOTIC HEAT SHOCK PROTEIN)"/>
    <property type="match status" value="1"/>
</dbReference>
<keyword evidence="4" id="KW-0143">Chaperone</keyword>
<accession>A0A3P6ARZ8</accession>
<comment type="subcellular location">
    <subcellularLocation>
        <location evidence="1">Membrane</location>
    </subcellularLocation>
</comment>
<dbReference type="PROSITE" id="PS50076">
    <property type="entry name" value="DNAJ_2"/>
    <property type="match status" value="1"/>
</dbReference>
<dbReference type="InterPro" id="IPR023342">
    <property type="entry name" value="APO_dom"/>
</dbReference>
<name>A0A3P6ARZ8_BRAOL</name>
<dbReference type="GO" id="GO:0016020">
    <property type="term" value="C:membrane"/>
    <property type="evidence" value="ECO:0007669"/>
    <property type="project" value="UniProtKB-SubCell"/>
</dbReference>
<dbReference type="SMART" id="SM00271">
    <property type="entry name" value="DnaJ"/>
    <property type="match status" value="1"/>
</dbReference>
<proteinExistence type="predicted"/>
<evidence type="ECO:0000256" key="1">
    <source>
        <dbReference type="ARBA" id="ARBA00004370"/>
    </source>
</evidence>
<dbReference type="PRINTS" id="PR00625">
    <property type="entry name" value="JDOMAIN"/>
</dbReference>
<dbReference type="Pfam" id="PF00226">
    <property type="entry name" value="DnaJ"/>
    <property type="match status" value="1"/>
</dbReference>
<evidence type="ECO:0000313" key="6">
    <source>
        <dbReference type="EMBL" id="VDC94137.1"/>
    </source>
</evidence>
<dbReference type="Gene3D" id="1.10.287.110">
    <property type="entry name" value="DnaJ domain"/>
    <property type="match status" value="1"/>
</dbReference>
<evidence type="ECO:0000256" key="4">
    <source>
        <dbReference type="ARBA" id="ARBA00023186"/>
    </source>
</evidence>
<dbReference type="FunFam" id="1.10.287.110:FF:000097">
    <property type="entry name" value="Chaperone protein dnaJ 16"/>
    <property type="match status" value="1"/>
</dbReference>
<dbReference type="GO" id="GO:0003723">
    <property type="term" value="F:RNA binding"/>
    <property type="evidence" value="ECO:0007669"/>
    <property type="project" value="InterPro"/>
</dbReference>
<dbReference type="InterPro" id="IPR001623">
    <property type="entry name" value="DnaJ_domain"/>
</dbReference>
<dbReference type="EMBL" id="LR031872">
    <property type="protein sequence ID" value="VDC94137.1"/>
    <property type="molecule type" value="Genomic_DNA"/>
</dbReference>
<dbReference type="InterPro" id="IPR052812">
    <property type="entry name" value="Plant_DnaJ_domain"/>
</dbReference>
<dbReference type="InterPro" id="IPR036869">
    <property type="entry name" value="J_dom_sf"/>
</dbReference>
<dbReference type="SUPFAM" id="SSF46565">
    <property type="entry name" value="Chaperone J-domain"/>
    <property type="match status" value="1"/>
</dbReference>
<dbReference type="Pfam" id="PF05634">
    <property type="entry name" value="APO_RNA-bind"/>
    <property type="match status" value="1"/>
</dbReference>
<protein>
    <recommendedName>
        <fullName evidence="5">J domain-containing protein</fullName>
    </recommendedName>
</protein>